<accession>A0A072NMM5</accession>
<dbReference type="AlphaFoldDB" id="A0A072NMM5"/>
<evidence type="ECO:0000313" key="2">
    <source>
        <dbReference type="Proteomes" id="UP000027936"/>
    </source>
</evidence>
<protein>
    <submittedName>
        <fullName evidence="1">Uncharacterized protein</fullName>
    </submittedName>
</protein>
<gene>
    <name evidence="1" type="ORF">M670_01750</name>
</gene>
<organism evidence="1 2">
    <name type="scientific">Schinkia azotoformans MEV2011</name>
    <dbReference type="NCBI Taxonomy" id="1348973"/>
    <lineage>
        <taxon>Bacteria</taxon>
        <taxon>Bacillati</taxon>
        <taxon>Bacillota</taxon>
        <taxon>Bacilli</taxon>
        <taxon>Bacillales</taxon>
        <taxon>Bacillaceae</taxon>
        <taxon>Calidifontibacillus/Schinkia group</taxon>
        <taxon>Schinkia</taxon>
    </lineage>
</organism>
<name>A0A072NMM5_SCHAZ</name>
<dbReference type="Proteomes" id="UP000027936">
    <property type="component" value="Unassembled WGS sequence"/>
</dbReference>
<proteinExistence type="predicted"/>
<comment type="caution">
    <text evidence="1">The sequence shown here is derived from an EMBL/GenBank/DDBJ whole genome shotgun (WGS) entry which is preliminary data.</text>
</comment>
<sequence>MVTVTKAAITKIKEEMAYYNQEKVEELFLRLGMGVG</sequence>
<evidence type="ECO:0000313" key="1">
    <source>
        <dbReference type="EMBL" id="KEF38934.1"/>
    </source>
</evidence>
<dbReference type="EMBL" id="JJRY01000005">
    <property type="protein sequence ID" value="KEF38934.1"/>
    <property type="molecule type" value="Genomic_DNA"/>
</dbReference>
<reference evidence="1 2" key="1">
    <citation type="submission" date="2014-04" db="EMBL/GenBank/DDBJ databases">
        <title>Draft genome sequence of Bacillus azotoformans MEV2011, a (co-) denitrifying strain unable to grow in the presence of oxygen.</title>
        <authorList>
            <person name="Nielsen M."/>
            <person name="Schreiber L."/>
            <person name="Finster K."/>
            <person name="Schramm A."/>
        </authorList>
    </citation>
    <scope>NUCLEOTIDE SEQUENCE [LARGE SCALE GENOMIC DNA]</scope>
    <source>
        <strain evidence="1 2">MEV2011</strain>
    </source>
</reference>